<dbReference type="InterPro" id="IPR012281">
    <property type="entry name" value="Phospholipid_synth_PlsX-like"/>
</dbReference>
<keyword evidence="12" id="KW-1185">Reference proteome</keyword>
<gene>
    <name evidence="10 11" type="primary">plsX</name>
    <name evidence="11" type="ORF">ACFQ0F_06165</name>
</gene>
<evidence type="ECO:0000256" key="7">
    <source>
        <dbReference type="ARBA" id="ARBA00023264"/>
    </source>
</evidence>
<organism evidence="11 12">
    <name type="scientific">Paraperlucidibaca wandonensis</name>
    <dbReference type="NCBI Taxonomy" id="1268273"/>
    <lineage>
        <taxon>Bacteria</taxon>
        <taxon>Pseudomonadati</taxon>
        <taxon>Pseudomonadota</taxon>
        <taxon>Gammaproteobacteria</taxon>
        <taxon>Moraxellales</taxon>
        <taxon>Moraxellaceae</taxon>
        <taxon>Paraperlucidibaca</taxon>
    </lineage>
</organism>
<evidence type="ECO:0000256" key="4">
    <source>
        <dbReference type="ARBA" id="ARBA00022679"/>
    </source>
</evidence>
<dbReference type="InterPro" id="IPR003664">
    <property type="entry name" value="FA_synthesis"/>
</dbReference>
<dbReference type="EC" id="2.3.1.274" evidence="8 10"/>
<comment type="similarity">
    <text evidence="10">Belongs to the PlsX family.</text>
</comment>
<evidence type="ECO:0000256" key="5">
    <source>
        <dbReference type="ARBA" id="ARBA00023098"/>
    </source>
</evidence>
<sequence length="340" mass="36185">MSITLAVDVMGGDFGASVTVPAALKIAAIAPDVSFLLVGDEAAILPFLEKTPDALRKRMSIVHTSEFVTMDDKVSVALRQKKRSSMRLAAEAVRDGHAQACISAGNTGALMAVSRFVLKTHPAIDRPAIMTALPTQRGHVHMLDLGANIDSEPAHLLQFARMGSLVAGALDGHASPRVALLNIGEEEIKGNDLIKQTHELLRNSGLNYIGYIEGDGVFRGEAEVVVCDGFVGNIALKSSEGVAKMIAAMIKVQINRNWLTKILGALAYPIWRGLKSQMDPGRYNGASLVGLNGIVIKSHGSADISSFAHALEVAMLEVRKDIPGLISRRFSEAESSAASE</sequence>
<dbReference type="Pfam" id="PF02504">
    <property type="entry name" value="FA_synthesis"/>
    <property type="match status" value="1"/>
</dbReference>
<comment type="caution">
    <text evidence="11">The sequence shown here is derived from an EMBL/GenBank/DDBJ whole genome shotgun (WGS) entry which is preliminary data.</text>
</comment>
<comment type="pathway">
    <text evidence="10">Lipid metabolism; phospholipid metabolism.</text>
</comment>
<keyword evidence="5 10" id="KW-0443">Lipid metabolism</keyword>
<dbReference type="PANTHER" id="PTHR30100:SF1">
    <property type="entry name" value="PHOSPHATE ACYLTRANSFERASE"/>
    <property type="match status" value="1"/>
</dbReference>
<proteinExistence type="inferred from homology"/>
<dbReference type="NCBIfam" id="TIGR00182">
    <property type="entry name" value="plsX"/>
    <property type="match status" value="1"/>
</dbReference>
<keyword evidence="2 10" id="KW-0963">Cytoplasm</keyword>
<evidence type="ECO:0000256" key="10">
    <source>
        <dbReference type="HAMAP-Rule" id="MF_00019"/>
    </source>
</evidence>
<evidence type="ECO:0000256" key="6">
    <source>
        <dbReference type="ARBA" id="ARBA00023209"/>
    </source>
</evidence>
<evidence type="ECO:0000313" key="11">
    <source>
        <dbReference type="EMBL" id="MFD0949974.1"/>
    </source>
</evidence>
<keyword evidence="4 10" id="KW-0808">Transferase</keyword>
<dbReference type="Proteomes" id="UP001597044">
    <property type="component" value="Unassembled WGS sequence"/>
</dbReference>
<comment type="function">
    <text evidence="10">Catalyzes the reversible formation of acyl-phosphate (acyl-PO(4)) from acyl-[acyl-carrier-protein] (acyl-ACP). This enzyme utilizes acyl-ACP as fatty acyl donor, but not acyl-CoA.</text>
</comment>
<dbReference type="HAMAP" id="MF_00019">
    <property type="entry name" value="PlsX"/>
    <property type="match status" value="1"/>
</dbReference>
<evidence type="ECO:0000256" key="3">
    <source>
        <dbReference type="ARBA" id="ARBA00022516"/>
    </source>
</evidence>
<protein>
    <recommendedName>
        <fullName evidence="8 10">Phosphate acyltransferase</fullName>
        <ecNumber evidence="8 10">2.3.1.274</ecNumber>
    </recommendedName>
    <alternativeName>
        <fullName evidence="10">Acyl-ACP phosphotransacylase</fullName>
    </alternativeName>
    <alternativeName>
        <fullName evidence="10">Acyl-[acyl-carrier-protein]--phosphate acyltransferase</fullName>
    </alternativeName>
    <alternativeName>
        <fullName evidence="10">Phosphate-acyl-ACP acyltransferase</fullName>
    </alternativeName>
</protein>
<evidence type="ECO:0000256" key="9">
    <source>
        <dbReference type="ARBA" id="ARBA00046608"/>
    </source>
</evidence>
<dbReference type="EMBL" id="JBHTIT010000001">
    <property type="protein sequence ID" value="MFD0949974.1"/>
    <property type="molecule type" value="Genomic_DNA"/>
</dbReference>
<reference evidence="12" key="1">
    <citation type="journal article" date="2019" name="Int. J. Syst. Evol. Microbiol.">
        <title>The Global Catalogue of Microorganisms (GCM) 10K type strain sequencing project: providing services to taxonomists for standard genome sequencing and annotation.</title>
        <authorList>
            <consortium name="The Broad Institute Genomics Platform"/>
            <consortium name="The Broad Institute Genome Sequencing Center for Infectious Disease"/>
            <person name="Wu L."/>
            <person name="Ma J."/>
        </authorList>
    </citation>
    <scope>NUCLEOTIDE SEQUENCE [LARGE SCALE GENOMIC DNA]</scope>
    <source>
        <strain evidence="12">CCUG 63419</strain>
    </source>
</reference>
<keyword evidence="3 10" id="KW-0444">Lipid biosynthesis</keyword>
<name>A0ABW3HIA5_9GAMM</name>
<dbReference type="Gene3D" id="3.40.718.10">
    <property type="entry name" value="Isopropylmalate Dehydrogenase"/>
    <property type="match status" value="1"/>
</dbReference>
<accession>A0ABW3HIA5</accession>
<dbReference type="PIRSF" id="PIRSF002465">
    <property type="entry name" value="Phsphlp_syn_PlsX"/>
    <property type="match status" value="1"/>
</dbReference>
<dbReference type="SUPFAM" id="SSF53659">
    <property type="entry name" value="Isocitrate/Isopropylmalate dehydrogenase-like"/>
    <property type="match status" value="1"/>
</dbReference>
<evidence type="ECO:0000313" key="12">
    <source>
        <dbReference type="Proteomes" id="UP001597044"/>
    </source>
</evidence>
<evidence type="ECO:0000256" key="1">
    <source>
        <dbReference type="ARBA" id="ARBA00001232"/>
    </source>
</evidence>
<dbReference type="RefSeq" id="WP_340675044.1">
    <property type="nucleotide sequence ID" value="NZ_JBHTIT010000001.1"/>
</dbReference>
<keyword evidence="6 10" id="KW-0594">Phospholipid biosynthesis</keyword>
<comment type="subcellular location">
    <subcellularLocation>
        <location evidence="10">Cytoplasm</location>
    </subcellularLocation>
    <text evidence="10">Associated with the membrane possibly through PlsY.</text>
</comment>
<comment type="catalytic activity">
    <reaction evidence="1 10">
        <text>a fatty acyl-[ACP] + phosphate = an acyl phosphate + holo-[ACP]</text>
        <dbReference type="Rhea" id="RHEA:42292"/>
        <dbReference type="Rhea" id="RHEA-COMP:9685"/>
        <dbReference type="Rhea" id="RHEA-COMP:14125"/>
        <dbReference type="ChEBI" id="CHEBI:43474"/>
        <dbReference type="ChEBI" id="CHEBI:59918"/>
        <dbReference type="ChEBI" id="CHEBI:64479"/>
        <dbReference type="ChEBI" id="CHEBI:138651"/>
        <dbReference type="EC" id="2.3.1.274"/>
    </reaction>
</comment>
<dbReference type="GO" id="GO:0043811">
    <property type="term" value="F:phosphate:acyl-[acyl carrier protein] acyltransferase activity"/>
    <property type="evidence" value="ECO:0007669"/>
    <property type="project" value="UniProtKB-EC"/>
</dbReference>
<comment type="subunit">
    <text evidence="9 10">Homodimer. Probably interacts with PlsY.</text>
</comment>
<keyword evidence="7 10" id="KW-1208">Phospholipid metabolism</keyword>
<dbReference type="PANTHER" id="PTHR30100">
    <property type="entry name" value="FATTY ACID/PHOSPHOLIPID SYNTHESIS PROTEIN PLSX"/>
    <property type="match status" value="1"/>
</dbReference>
<evidence type="ECO:0000256" key="2">
    <source>
        <dbReference type="ARBA" id="ARBA00022490"/>
    </source>
</evidence>
<keyword evidence="11" id="KW-0012">Acyltransferase</keyword>
<evidence type="ECO:0000256" key="8">
    <source>
        <dbReference type="ARBA" id="ARBA00024069"/>
    </source>
</evidence>